<protein>
    <submittedName>
        <fullName evidence="7">BQ2448_6836 protein</fullName>
    </submittedName>
</protein>
<dbReference type="GO" id="GO:0030833">
    <property type="term" value="P:regulation of actin filament polymerization"/>
    <property type="evidence" value="ECO:0007669"/>
    <property type="project" value="TreeGrafter"/>
</dbReference>
<dbReference type="OrthoDB" id="20822at2759"/>
<dbReference type="Proteomes" id="UP000198372">
    <property type="component" value="Unassembled WGS sequence"/>
</dbReference>
<dbReference type="GO" id="GO:0030864">
    <property type="term" value="C:cortical actin cytoskeleton"/>
    <property type="evidence" value="ECO:0007669"/>
    <property type="project" value="TreeGrafter"/>
</dbReference>
<proteinExistence type="inferred from homology"/>
<evidence type="ECO:0000313" key="8">
    <source>
        <dbReference type="Proteomes" id="UP000198372"/>
    </source>
</evidence>
<evidence type="ECO:0000256" key="3">
    <source>
        <dbReference type="ARBA" id="ARBA00023203"/>
    </source>
</evidence>
<keyword evidence="3" id="KW-0009">Actin-binding</keyword>
<comment type="similarity">
    <text evidence="5">Belongs to the actin-binding proteins ADF family. Coactosin subfamily.</text>
</comment>
<dbReference type="STRING" id="269621.A0A238FRA1"/>
<dbReference type="InterPro" id="IPR002108">
    <property type="entry name" value="ADF-H"/>
</dbReference>
<comment type="subcellular location">
    <subcellularLocation>
        <location evidence="1">Cytoplasm</location>
        <location evidence="1">Cytoskeleton</location>
    </subcellularLocation>
</comment>
<reference evidence="8" key="1">
    <citation type="submission" date="2016-09" db="EMBL/GenBank/DDBJ databases">
        <authorList>
            <person name="Jeantristanb JTB J.-T."/>
            <person name="Ricardo R."/>
        </authorList>
    </citation>
    <scope>NUCLEOTIDE SEQUENCE [LARGE SCALE GENOMIC DNA]</scope>
</reference>
<dbReference type="PANTHER" id="PTHR10829:SF56">
    <property type="entry name" value="ADF-H DOMAIN-CONTAINING PROTEIN"/>
    <property type="match status" value="1"/>
</dbReference>
<dbReference type="CDD" id="cd11282">
    <property type="entry name" value="ADF_coactosin_like"/>
    <property type="match status" value="1"/>
</dbReference>
<dbReference type="Pfam" id="PF00241">
    <property type="entry name" value="Cofilin_ADF"/>
    <property type="match status" value="1"/>
</dbReference>
<keyword evidence="4" id="KW-0206">Cytoskeleton</keyword>
<gene>
    <name evidence="7" type="ORF">BQ2448_6836</name>
</gene>
<dbReference type="SMART" id="SM00102">
    <property type="entry name" value="ADF"/>
    <property type="match status" value="1"/>
</dbReference>
<name>A0A238FRA1_9BASI</name>
<dbReference type="AlphaFoldDB" id="A0A238FRA1"/>
<sequence length="165" mass="18178">MVGPPCSTRIPITRQRKVPGSCADVSSPDIATAYEDVRNDKSETNWLLLDYEGDKSDKLSLTSTGFGGLDELKTKFADERASFAYARITYSNDKESTRDKFIFITYIGSGVKVMRKAKISVHKSEVQKVLRAFSIEVPASSTEDLAEAPIVTRLRKAGGASYDRA</sequence>
<dbReference type="PROSITE" id="PS51263">
    <property type="entry name" value="ADF_H"/>
    <property type="match status" value="1"/>
</dbReference>
<dbReference type="GO" id="GO:0051015">
    <property type="term" value="F:actin filament binding"/>
    <property type="evidence" value="ECO:0007669"/>
    <property type="project" value="TreeGrafter"/>
</dbReference>
<evidence type="ECO:0000256" key="1">
    <source>
        <dbReference type="ARBA" id="ARBA00004245"/>
    </source>
</evidence>
<dbReference type="Gene3D" id="3.40.20.10">
    <property type="entry name" value="Severin"/>
    <property type="match status" value="1"/>
</dbReference>
<evidence type="ECO:0000256" key="2">
    <source>
        <dbReference type="ARBA" id="ARBA00022490"/>
    </source>
</evidence>
<evidence type="ECO:0000259" key="6">
    <source>
        <dbReference type="PROSITE" id="PS51263"/>
    </source>
</evidence>
<keyword evidence="8" id="KW-1185">Reference proteome</keyword>
<dbReference type="InterPro" id="IPR029006">
    <property type="entry name" value="ADF-H/Gelsolin-like_dom_sf"/>
</dbReference>
<dbReference type="PANTHER" id="PTHR10829">
    <property type="entry name" value="CORTACTIN AND DREBRIN"/>
    <property type="match status" value="1"/>
</dbReference>
<evidence type="ECO:0000256" key="4">
    <source>
        <dbReference type="ARBA" id="ARBA00023212"/>
    </source>
</evidence>
<keyword evidence="2" id="KW-0963">Cytoplasm</keyword>
<dbReference type="EMBL" id="FMSP01000020">
    <property type="protein sequence ID" value="SCV74404.1"/>
    <property type="molecule type" value="Genomic_DNA"/>
</dbReference>
<dbReference type="GO" id="GO:0030427">
    <property type="term" value="C:site of polarized growth"/>
    <property type="evidence" value="ECO:0007669"/>
    <property type="project" value="TreeGrafter"/>
</dbReference>
<organism evidence="7 8">
    <name type="scientific">Microbotryum intermedium</name>
    <dbReference type="NCBI Taxonomy" id="269621"/>
    <lineage>
        <taxon>Eukaryota</taxon>
        <taxon>Fungi</taxon>
        <taxon>Dikarya</taxon>
        <taxon>Basidiomycota</taxon>
        <taxon>Pucciniomycotina</taxon>
        <taxon>Microbotryomycetes</taxon>
        <taxon>Microbotryales</taxon>
        <taxon>Microbotryaceae</taxon>
        <taxon>Microbotryum</taxon>
    </lineage>
</organism>
<accession>A0A238FRA1</accession>
<feature type="domain" description="ADF-H" evidence="6">
    <location>
        <begin position="22"/>
        <end position="155"/>
    </location>
</feature>
<dbReference type="SUPFAM" id="SSF55753">
    <property type="entry name" value="Actin depolymerizing proteins"/>
    <property type="match status" value="1"/>
</dbReference>
<evidence type="ECO:0000256" key="5">
    <source>
        <dbReference type="ARBA" id="ARBA00038052"/>
    </source>
</evidence>
<dbReference type="FunFam" id="3.40.20.10:FF:000018">
    <property type="entry name" value="Coactosin-like 1"/>
    <property type="match status" value="1"/>
</dbReference>
<evidence type="ECO:0000313" key="7">
    <source>
        <dbReference type="EMBL" id="SCV74404.1"/>
    </source>
</evidence>
<dbReference type="GO" id="GO:0005884">
    <property type="term" value="C:actin filament"/>
    <property type="evidence" value="ECO:0007669"/>
    <property type="project" value="TreeGrafter"/>
</dbReference>